<feature type="domain" description="4Fe-4S ferredoxin-type" evidence="8">
    <location>
        <begin position="152"/>
        <end position="180"/>
    </location>
</feature>
<dbReference type="EMBL" id="LNRQ01000006">
    <property type="protein sequence ID" value="KZM91338.1"/>
    <property type="molecule type" value="Genomic_DNA"/>
</dbReference>
<dbReference type="SUPFAM" id="SSF54862">
    <property type="entry name" value="4Fe-4S ferredoxins"/>
    <property type="match status" value="1"/>
</dbReference>
<dbReference type="Gene3D" id="1.10.287.110">
    <property type="entry name" value="DnaJ domain"/>
    <property type="match status" value="1"/>
</dbReference>
<organism evidence="9">
    <name type="scientific">Daucus carota subsp. sativus</name>
    <name type="common">Carrot</name>
    <dbReference type="NCBI Taxonomy" id="79200"/>
    <lineage>
        <taxon>Eukaryota</taxon>
        <taxon>Viridiplantae</taxon>
        <taxon>Streptophyta</taxon>
        <taxon>Embryophyta</taxon>
        <taxon>Tracheophyta</taxon>
        <taxon>Spermatophyta</taxon>
        <taxon>Magnoliopsida</taxon>
        <taxon>eudicotyledons</taxon>
        <taxon>Gunneridae</taxon>
        <taxon>Pentapetalae</taxon>
        <taxon>asterids</taxon>
        <taxon>campanulids</taxon>
        <taxon>Apiales</taxon>
        <taxon>Apiaceae</taxon>
        <taxon>Apioideae</taxon>
        <taxon>Scandiceae</taxon>
        <taxon>Daucinae</taxon>
        <taxon>Daucus</taxon>
        <taxon>Daucus sect. Daucus</taxon>
    </lineage>
</organism>
<evidence type="ECO:0000256" key="2">
    <source>
        <dbReference type="ARBA" id="ARBA00022640"/>
    </source>
</evidence>
<dbReference type="OMA" id="CMFINDI"/>
<dbReference type="InterPro" id="IPR001623">
    <property type="entry name" value="DnaJ_domain"/>
</dbReference>
<dbReference type="Pfam" id="PF00226">
    <property type="entry name" value="DnaJ"/>
    <property type="match status" value="1"/>
</dbReference>
<keyword evidence="1" id="KW-0150">Chloroplast</keyword>
<feature type="domain" description="J" evidence="7">
    <location>
        <begin position="69"/>
        <end position="134"/>
    </location>
</feature>
<dbReference type="AlphaFoldDB" id="A0A164W6A6"/>
<dbReference type="STRING" id="79200.A0A164W6A6"/>
<proteinExistence type="predicted"/>
<dbReference type="InterPro" id="IPR001080">
    <property type="entry name" value="3Fe4S_ferredoxin"/>
</dbReference>
<dbReference type="CDD" id="cd06257">
    <property type="entry name" value="DnaJ"/>
    <property type="match status" value="1"/>
</dbReference>
<evidence type="ECO:0000256" key="5">
    <source>
        <dbReference type="ARBA" id="ARBA00023014"/>
    </source>
</evidence>
<dbReference type="GO" id="GO:0051536">
    <property type="term" value="F:iron-sulfur cluster binding"/>
    <property type="evidence" value="ECO:0007669"/>
    <property type="project" value="UniProtKB-KW"/>
</dbReference>
<sequence>MAKLLSPACTDALKVQNQLQGLSSRGRWSTLSKNSSGATWNPMIGQRRKFGRIKVATQDSGSSSAFADDYYAVLGLLPDATPEQIKKAYYNCMKSCHPDLSGNDAENTNFCMFINEVYTVLSDPVQRMVYDEIHGYALTATNPFLDDSYPKDHVFVDEFSCIGCKNCANVCPDVFSIEEDFGRARACNQSGTPDSVEQAIESCPVDCIHWTSAAQLSLLEDEMRRVERVNVALMLAGMGSSADVFRMASSRWEKRQNKVLVRTPPALTSPQYSVITWGLLSVLYRRKLEQGWQSKKDLIKVNHTGTTFGEMGKSMKVQQSISLTAPSLNLYMVFAEEEIKERAKRAAAAARRWREYSRRGVDKTSTFKLPEAISNKEK</sequence>
<evidence type="ECO:0000256" key="6">
    <source>
        <dbReference type="ARBA" id="ARBA00023078"/>
    </source>
</evidence>
<evidence type="ECO:0000313" key="9">
    <source>
        <dbReference type="EMBL" id="KZM91338.1"/>
    </source>
</evidence>
<keyword evidence="6" id="KW-0793">Thylakoid</keyword>
<dbReference type="PROSITE" id="PS51379">
    <property type="entry name" value="4FE4S_FER_2"/>
    <property type="match status" value="1"/>
</dbReference>
<evidence type="ECO:0000259" key="7">
    <source>
        <dbReference type="PROSITE" id="PS50076"/>
    </source>
</evidence>
<keyword evidence="5" id="KW-0411">Iron-sulfur</keyword>
<gene>
    <name evidence="9" type="ORF">DCAR_021297</name>
</gene>
<dbReference type="GO" id="GO:0005506">
    <property type="term" value="F:iron ion binding"/>
    <property type="evidence" value="ECO:0007669"/>
    <property type="project" value="InterPro"/>
</dbReference>
<dbReference type="GO" id="GO:0009507">
    <property type="term" value="C:chloroplast"/>
    <property type="evidence" value="ECO:0007669"/>
    <property type="project" value="EnsemblPlants"/>
</dbReference>
<keyword evidence="4" id="KW-0408">Iron</keyword>
<dbReference type="GO" id="GO:0009055">
    <property type="term" value="F:electron transfer activity"/>
    <property type="evidence" value="ECO:0007669"/>
    <property type="project" value="InterPro"/>
</dbReference>
<reference evidence="9" key="1">
    <citation type="journal article" date="2016" name="Nat. Genet.">
        <title>A high-quality carrot genome assembly provides new insights into carotenoid accumulation and asterid genome evolution.</title>
        <authorList>
            <person name="Iorizzo M."/>
            <person name="Ellison S."/>
            <person name="Senalik D."/>
            <person name="Zeng P."/>
            <person name="Satapoomin P."/>
            <person name="Huang J."/>
            <person name="Bowman M."/>
            <person name="Iovene M."/>
            <person name="Sanseverino W."/>
            <person name="Cavagnaro P."/>
            <person name="Yildiz M."/>
            <person name="Macko-Podgorni A."/>
            <person name="Moranska E."/>
            <person name="Grzebelus E."/>
            <person name="Grzebelus D."/>
            <person name="Ashrafi H."/>
            <person name="Zheng Z."/>
            <person name="Cheng S."/>
            <person name="Spooner D."/>
            <person name="Van Deynze A."/>
            <person name="Simon P."/>
        </authorList>
    </citation>
    <scope>NUCLEOTIDE SEQUENCE [LARGE SCALE GENOMIC DNA]</scope>
    <source>
        <tissue evidence="9">Leaf</tissue>
    </source>
</reference>
<dbReference type="InterPro" id="IPR017900">
    <property type="entry name" value="4Fe4S_Fe_S_CS"/>
</dbReference>
<evidence type="ECO:0008006" key="10">
    <source>
        <dbReference type="Google" id="ProtNLM"/>
    </source>
</evidence>
<keyword evidence="2" id="KW-0934">Plastid</keyword>
<dbReference type="SUPFAM" id="SSF46565">
    <property type="entry name" value="Chaperone J-domain"/>
    <property type="match status" value="1"/>
</dbReference>
<dbReference type="InterPro" id="IPR036869">
    <property type="entry name" value="J_dom_sf"/>
</dbReference>
<dbReference type="SMART" id="SM00271">
    <property type="entry name" value="DnaJ"/>
    <property type="match status" value="1"/>
</dbReference>
<comment type="caution">
    <text evidence="9">The sequence shown here is derived from an EMBL/GenBank/DDBJ whole genome shotgun (WGS) entry which is preliminary data.</text>
</comment>
<dbReference type="PRINTS" id="PR00625">
    <property type="entry name" value="JDOMAIN"/>
</dbReference>
<dbReference type="Gramene" id="KZM91338">
    <property type="protein sequence ID" value="KZM91338"/>
    <property type="gene ID" value="DCAR_021297"/>
</dbReference>
<dbReference type="PANTHER" id="PTHR44579:SF2">
    <property type="entry name" value="OS01G0730500 PROTEIN"/>
    <property type="match status" value="1"/>
</dbReference>
<evidence type="ECO:0000256" key="1">
    <source>
        <dbReference type="ARBA" id="ARBA00022528"/>
    </source>
</evidence>
<evidence type="ECO:0000256" key="3">
    <source>
        <dbReference type="ARBA" id="ARBA00022723"/>
    </source>
</evidence>
<accession>A0A164W6A6</accession>
<dbReference type="PROSITE" id="PS00198">
    <property type="entry name" value="4FE4S_FER_1"/>
    <property type="match status" value="1"/>
</dbReference>
<dbReference type="PROSITE" id="PS50076">
    <property type="entry name" value="DNAJ_2"/>
    <property type="match status" value="1"/>
</dbReference>
<name>A0A164W6A6_DAUCS</name>
<evidence type="ECO:0000259" key="8">
    <source>
        <dbReference type="PROSITE" id="PS51379"/>
    </source>
</evidence>
<dbReference type="InterPro" id="IPR017896">
    <property type="entry name" value="4Fe4S_Fe-S-bd"/>
</dbReference>
<dbReference type="Gene3D" id="3.30.70.20">
    <property type="match status" value="1"/>
</dbReference>
<dbReference type="Pfam" id="PF13370">
    <property type="entry name" value="Fer4_13"/>
    <property type="match status" value="1"/>
</dbReference>
<evidence type="ECO:0000256" key="4">
    <source>
        <dbReference type="ARBA" id="ARBA00023004"/>
    </source>
</evidence>
<dbReference type="PRINTS" id="PR00352">
    <property type="entry name" value="3FE4SFRDOXIN"/>
</dbReference>
<protein>
    <recommendedName>
        <fullName evidence="10">J domain-containing protein</fullName>
    </recommendedName>
</protein>
<keyword evidence="3" id="KW-0479">Metal-binding</keyword>
<dbReference type="PANTHER" id="PTHR44579">
    <property type="entry name" value="OS01G0730500 PROTEIN"/>
    <property type="match status" value="1"/>
</dbReference>